<dbReference type="OrthoDB" id="287283at2759"/>
<dbReference type="HOGENOM" id="CLU_1762328_0_0_1"/>
<dbReference type="RefSeq" id="XP_001443262.1">
    <property type="nucleotide sequence ID" value="XM_001443225.1"/>
</dbReference>
<dbReference type="GeneID" id="5029047"/>
<name>A0CYJ8_PARTE</name>
<proteinExistence type="predicted"/>
<dbReference type="OMA" id="SCKKIQC"/>
<gene>
    <name evidence="1" type="ORF">GSPATT00011466001</name>
</gene>
<dbReference type="KEGG" id="ptm:GSPATT00011466001"/>
<evidence type="ECO:0000313" key="1">
    <source>
        <dbReference type="EMBL" id="CAK75865.1"/>
    </source>
</evidence>
<dbReference type="EMBL" id="CT868219">
    <property type="protein sequence ID" value="CAK75865.1"/>
    <property type="molecule type" value="Genomic_DNA"/>
</dbReference>
<dbReference type="AlphaFoldDB" id="A0CYJ8"/>
<accession>A0CYJ8</accession>
<evidence type="ECO:0000313" key="2">
    <source>
        <dbReference type="Proteomes" id="UP000000600"/>
    </source>
</evidence>
<dbReference type="Proteomes" id="UP000000600">
    <property type="component" value="Unassembled WGS sequence"/>
</dbReference>
<organism evidence="1 2">
    <name type="scientific">Paramecium tetraurelia</name>
    <dbReference type="NCBI Taxonomy" id="5888"/>
    <lineage>
        <taxon>Eukaryota</taxon>
        <taxon>Sar</taxon>
        <taxon>Alveolata</taxon>
        <taxon>Ciliophora</taxon>
        <taxon>Intramacronucleata</taxon>
        <taxon>Oligohymenophorea</taxon>
        <taxon>Peniculida</taxon>
        <taxon>Parameciidae</taxon>
        <taxon>Paramecium</taxon>
    </lineage>
</organism>
<keyword evidence="2" id="KW-1185">Reference proteome</keyword>
<sequence>MNSKNTLVRNYSQIPTFIKTLNNFKTVRIRSLKNLSIQPVAKKSPFVNFSKPNTKFNSPQKNKENLMAKQNELIINGIDSDSLHFSYSPSSCKKIQCQKQVFNRKLKQNTSKLDKKTQQLCSIYLERPKSKINNLFQNQANQPIIRIR</sequence>
<dbReference type="InParanoid" id="A0CYJ8"/>
<protein>
    <submittedName>
        <fullName evidence="1">Uncharacterized protein</fullName>
    </submittedName>
</protein>
<reference evidence="1 2" key="1">
    <citation type="journal article" date="2006" name="Nature">
        <title>Global trends of whole-genome duplications revealed by the ciliate Paramecium tetraurelia.</title>
        <authorList>
            <consortium name="Genoscope"/>
            <person name="Aury J.-M."/>
            <person name="Jaillon O."/>
            <person name="Duret L."/>
            <person name="Noel B."/>
            <person name="Jubin C."/>
            <person name="Porcel B.M."/>
            <person name="Segurens B."/>
            <person name="Daubin V."/>
            <person name="Anthouard V."/>
            <person name="Aiach N."/>
            <person name="Arnaiz O."/>
            <person name="Billaut A."/>
            <person name="Beisson J."/>
            <person name="Blanc I."/>
            <person name="Bouhouche K."/>
            <person name="Camara F."/>
            <person name="Duharcourt S."/>
            <person name="Guigo R."/>
            <person name="Gogendeau D."/>
            <person name="Katinka M."/>
            <person name="Keller A.-M."/>
            <person name="Kissmehl R."/>
            <person name="Klotz C."/>
            <person name="Koll F."/>
            <person name="Le Moue A."/>
            <person name="Lepere C."/>
            <person name="Malinsky S."/>
            <person name="Nowacki M."/>
            <person name="Nowak J.K."/>
            <person name="Plattner H."/>
            <person name="Poulain J."/>
            <person name="Ruiz F."/>
            <person name="Serrano V."/>
            <person name="Zagulski M."/>
            <person name="Dessen P."/>
            <person name="Betermier M."/>
            <person name="Weissenbach J."/>
            <person name="Scarpelli C."/>
            <person name="Schachter V."/>
            <person name="Sperling L."/>
            <person name="Meyer E."/>
            <person name="Cohen J."/>
            <person name="Wincker P."/>
        </authorList>
    </citation>
    <scope>NUCLEOTIDE SEQUENCE [LARGE SCALE GENOMIC DNA]</scope>
    <source>
        <strain evidence="1 2">Stock d4-2</strain>
    </source>
</reference>